<reference evidence="3" key="1">
    <citation type="journal article" date="2018" name="Nat. Microbiol.">
        <title>Leveraging single-cell genomics to expand the fungal tree of life.</title>
        <authorList>
            <person name="Ahrendt S.R."/>
            <person name="Quandt C.A."/>
            <person name="Ciobanu D."/>
            <person name="Clum A."/>
            <person name="Salamov A."/>
            <person name="Andreopoulos B."/>
            <person name="Cheng J.F."/>
            <person name="Woyke T."/>
            <person name="Pelin A."/>
            <person name="Henrissat B."/>
            <person name="Reynolds N.K."/>
            <person name="Benny G.L."/>
            <person name="Smith M.E."/>
            <person name="James T.Y."/>
            <person name="Grigoriev I.V."/>
        </authorList>
    </citation>
    <scope>NUCLEOTIDE SEQUENCE [LARGE SCALE GENOMIC DNA]</scope>
</reference>
<protein>
    <submittedName>
        <fullName evidence="2">Uncharacterized protein</fullName>
    </submittedName>
</protein>
<accession>A0A4P9WN20</accession>
<feature type="compositionally biased region" description="Pro residues" evidence="1">
    <location>
        <begin position="309"/>
        <end position="330"/>
    </location>
</feature>
<feature type="compositionally biased region" description="Acidic residues" evidence="1">
    <location>
        <begin position="523"/>
        <end position="542"/>
    </location>
</feature>
<gene>
    <name evidence="2" type="ORF">BDK51DRAFT_38327</name>
</gene>
<feature type="region of interest" description="Disordered" evidence="1">
    <location>
        <begin position="279"/>
        <end position="452"/>
    </location>
</feature>
<dbReference type="Proteomes" id="UP000269721">
    <property type="component" value="Unassembled WGS sequence"/>
</dbReference>
<dbReference type="EMBL" id="KZ993885">
    <property type="protein sequence ID" value="RKO94479.1"/>
    <property type="molecule type" value="Genomic_DNA"/>
</dbReference>
<dbReference type="PANTHER" id="PTHR31534:SF3">
    <property type="entry name" value="HPC2-RELATED DOMAIN-CONTAINING PROTEIN"/>
    <property type="match status" value="1"/>
</dbReference>
<proteinExistence type="predicted"/>
<name>A0A4P9WN20_9FUNG</name>
<feature type="region of interest" description="Disordered" evidence="1">
    <location>
        <begin position="88"/>
        <end position="127"/>
    </location>
</feature>
<keyword evidence="3" id="KW-1185">Reference proteome</keyword>
<evidence type="ECO:0000313" key="2">
    <source>
        <dbReference type="EMBL" id="RKO94479.1"/>
    </source>
</evidence>
<dbReference type="PANTHER" id="PTHR31534">
    <property type="entry name" value="ATAXIN 7, ISOFORM A"/>
    <property type="match status" value="1"/>
</dbReference>
<evidence type="ECO:0000256" key="1">
    <source>
        <dbReference type="SAM" id="MobiDB-lite"/>
    </source>
</evidence>
<dbReference type="AlphaFoldDB" id="A0A4P9WN20"/>
<organism evidence="2 3">
    <name type="scientific">Blyttiomyces helicus</name>
    <dbReference type="NCBI Taxonomy" id="388810"/>
    <lineage>
        <taxon>Eukaryota</taxon>
        <taxon>Fungi</taxon>
        <taxon>Fungi incertae sedis</taxon>
        <taxon>Chytridiomycota</taxon>
        <taxon>Chytridiomycota incertae sedis</taxon>
        <taxon>Chytridiomycetes</taxon>
        <taxon>Chytridiomycetes incertae sedis</taxon>
        <taxon>Blyttiomyces</taxon>
    </lineage>
</organism>
<evidence type="ECO:0000313" key="3">
    <source>
        <dbReference type="Proteomes" id="UP000269721"/>
    </source>
</evidence>
<sequence length="667" mass="72321">MPASALHAASAIPAVESADFEGRGQWRYVGHARWGVSDYSGKFAFPTDENLGYLDQRPGGRLPDPLDMGSPYLAQRLYPVTDPESYGGMVSAAPSPFRSHHHDVQPRSDQTPSRNDHTLRTPSQRARTESAFLPQDLAAMSQRAEAGLLGLHLRDATSSEVPDRWAEMASRRGQSHYHRVPIPVEEVSAPVADFESMRGSAQVPLTNLVQPHAQSSPASALASGSVSVTAPVYAIAPAHAPAPSPAPVPVPTPIPALVLQPAAHAPVGPTSGLLFPVGSESASLSSPTEAAQTSPAIPFASTSENTPTSIPPIAHPPVPQLSPAHPPPPAETQSSLNPSPGPPAASPAAIDSDRIAREAEAAKAEAEEMERLRAERARRDDARREAQAAEMERVRRDKAEMSRKEEERREAEEKARKKAEKEDAEQRERAERLAEERERKERARKEEEDKTKKLLELENDPILQKYMALAKKNKEECETPLFPTPQSAIASSLNAPKLTHQISMERNDTTSKSSADGFGVGNTDDDVSAPDFGANEDDEDDGCCPKYDVTPSMTIETMRLLTGVASDTLYMYAVSEAMIRKGSQLAKEWKPDCPPEATRVLLGAAEGWMPRKDLHLYRRSEKGTRAYIPHVPPGSSDSIAAAPRSMTMWTAHKGTSSSSLAHAYPLR</sequence>
<feature type="compositionally biased region" description="Polar residues" evidence="1">
    <location>
        <begin position="280"/>
        <end position="308"/>
    </location>
</feature>
<dbReference type="InterPro" id="IPR053109">
    <property type="entry name" value="Ser/Thr-Kinase-Related"/>
</dbReference>
<feature type="compositionally biased region" description="Basic and acidic residues" evidence="1">
    <location>
        <begin position="351"/>
        <end position="452"/>
    </location>
</feature>
<feature type="region of interest" description="Disordered" evidence="1">
    <location>
        <begin position="506"/>
        <end position="544"/>
    </location>
</feature>